<dbReference type="Proteomes" id="UP000037505">
    <property type="component" value="Unassembled WGS sequence"/>
</dbReference>
<name>A0A0L1IP86_ASPN3</name>
<dbReference type="STRING" id="1509407.A0A0L1IP86"/>
<keyword evidence="10" id="KW-1185">Reference proteome</keyword>
<evidence type="ECO:0000256" key="6">
    <source>
        <dbReference type="ARBA" id="ARBA00023033"/>
    </source>
</evidence>
<dbReference type="GeneID" id="26812147"/>
<proteinExistence type="inferred from homology"/>
<keyword evidence="6 8" id="KW-0503">Monooxygenase</keyword>
<feature type="binding site" description="axial binding residue" evidence="7">
    <location>
        <position position="271"/>
    </location>
    <ligand>
        <name>heme</name>
        <dbReference type="ChEBI" id="CHEBI:30413"/>
    </ligand>
    <ligandPart>
        <name>Fe</name>
        <dbReference type="ChEBI" id="CHEBI:18248"/>
    </ligandPart>
</feature>
<evidence type="ECO:0000256" key="1">
    <source>
        <dbReference type="ARBA" id="ARBA00001971"/>
    </source>
</evidence>
<organism evidence="9 10">
    <name type="scientific">Aspergillus nomiae NRRL (strain ATCC 15546 / NRRL 13137 / CBS 260.88 / M93)</name>
    <dbReference type="NCBI Taxonomy" id="1509407"/>
    <lineage>
        <taxon>Eukaryota</taxon>
        <taxon>Fungi</taxon>
        <taxon>Dikarya</taxon>
        <taxon>Ascomycota</taxon>
        <taxon>Pezizomycotina</taxon>
        <taxon>Eurotiomycetes</taxon>
        <taxon>Eurotiomycetidae</taxon>
        <taxon>Eurotiales</taxon>
        <taxon>Aspergillaceae</taxon>
        <taxon>Aspergillus</taxon>
        <taxon>Aspergillus subgen. Circumdati</taxon>
    </lineage>
</organism>
<dbReference type="EMBL" id="JNOM01000460">
    <property type="protein sequence ID" value="KNG81347.1"/>
    <property type="molecule type" value="Genomic_DNA"/>
</dbReference>
<dbReference type="PANTHER" id="PTHR24305">
    <property type="entry name" value="CYTOCHROME P450"/>
    <property type="match status" value="1"/>
</dbReference>
<dbReference type="PRINTS" id="PR00385">
    <property type="entry name" value="P450"/>
</dbReference>
<dbReference type="PANTHER" id="PTHR24305:SF199">
    <property type="entry name" value="P450, PUTATIVE (EUROFUNG)-RELATED"/>
    <property type="match status" value="1"/>
</dbReference>
<sequence>MTPWFNFTTFDIFGDLGCGESFDCLQHSQYHPWIALLFSSVKAASFVAAAWYYTLVESLLMKCIPRSLEETGKRHYQHIVDKVDRRLHWELQRSDIMSHLVDESGHVAFPREELDSTFMILTTTSSETTATVLTGILAYLVNQPETMGRLVRDIRQGLKSDPEISLSAASDLTYLTAVIQEGLRLCPPVPWMLPRQVPPGGSIVVGPGCREGFTSVSLQAYTLNRDPSRFYASASFIPERWLLDASVNPNSPYYHDDRWAVKLFSIGPRSCLGQHLAWAEMRLILAKLLINFDFEAIDGKQLQWEDLRTFLLVEKRPLEVRVRLAQHD</sequence>
<evidence type="ECO:0000313" key="10">
    <source>
        <dbReference type="Proteomes" id="UP000037505"/>
    </source>
</evidence>
<dbReference type="SUPFAM" id="SSF48264">
    <property type="entry name" value="Cytochrome P450"/>
    <property type="match status" value="1"/>
</dbReference>
<evidence type="ECO:0000256" key="5">
    <source>
        <dbReference type="ARBA" id="ARBA00023004"/>
    </source>
</evidence>
<accession>A0A0L1IP86</accession>
<dbReference type="AlphaFoldDB" id="A0A0L1IP86"/>
<dbReference type="GO" id="GO:0004497">
    <property type="term" value="F:monooxygenase activity"/>
    <property type="evidence" value="ECO:0007669"/>
    <property type="project" value="UniProtKB-KW"/>
</dbReference>
<dbReference type="InterPro" id="IPR001128">
    <property type="entry name" value="Cyt_P450"/>
</dbReference>
<dbReference type="OrthoDB" id="1470350at2759"/>
<comment type="cofactor">
    <cofactor evidence="1 7">
        <name>heme</name>
        <dbReference type="ChEBI" id="CHEBI:30413"/>
    </cofactor>
</comment>
<dbReference type="RefSeq" id="XP_015402270.1">
    <property type="nucleotide sequence ID" value="XM_015555599.1"/>
</dbReference>
<dbReference type="GO" id="GO:0005506">
    <property type="term" value="F:iron ion binding"/>
    <property type="evidence" value="ECO:0007669"/>
    <property type="project" value="InterPro"/>
</dbReference>
<keyword evidence="3 7" id="KW-0479">Metal-binding</keyword>
<dbReference type="PRINTS" id="PR00463">
    <property type="entry name" value="EP450I"/>
</dbReference>
<dbReference type="Gene3D" id="1.10.630.10">
    <property type="entry name" value="Cytochrome P450"/>
    <property type="match status" value="1"/>
</dbReference>
<dbReference type="PROSITE" id="PS00086">
    <property type="entry name" value="CYTOCHROME_P450"/>
    <property type="match status" value="1"/>
</dbReference>
<dbReference type="InterPro" id="IPR050121">
    <property type="entry name" value="Cytochrome_P450_monoxygenase"/>
</dbReference>
<evidence type="ECO:0000256" key="3">
    <source>
        <dbReference type="ARBA" id="ARBA00022723"/>
    </source>
</evidence>
<evidence type="ECO:0000256" key="8">
    <source>
        <dbReference type="RuleBase" id="RU000461"/>
    </source>
</evidence>
<reference evidence="9 10" key="1">
    <citation type="submission" date="2014-06" db="EMBL/GenBank/DDBJ databases">
        <title>The Genome of the Aflatoxigenic Filamentous Fungus Aspergillus nomius.</title>
        <authorList>
            <person name="Moore M.G."/>
            <person name="Shannon B.M."/>
            <person name="Brian M.M."/>
        </authorList>
    </citation>
    <scope>NUCLEOTIDE SEQUENCE [LARGE SCALE GENOMIC DNA]</scope>
    <source>
        <strain evidence="9 10">NRRL 13137</strain>
    </source>
</reference>
<dbReference type="InterPro" id="IPR002401">
    <property type="entry name" value="Cyt_P450_E_grp-I"/>
</dbReference>
<evidence type="ECO:0000256" key="2">
    <source>
        <dbReference type="ARBA" id="ARBA00010617"/>
    </source>
</evidence>
<keyword evidence="4 8" id="KW-0560">Oxidoreductase</keyword>
<keyword evidence="7 8" id="KW-0349">Heme</keyword>
<dbReference type="InterPro" id="IPR036396">
    <property type="entry name" value="Cyt_P450_sf"/>
</dbReference>
<comment type="caution">
    <text evidence="9">The sequence shown here is derived from an EMBL/GenBank/DDBJ whole genome shotgun (WGS) entry which is preliminary data.</text>
</comment>
<dbReference type="GO" id="GO:0020037">
    <property type="term" value="F:heme binding"/>
    <property type="evidence" value="ECO:0007669"/>
    <property type="project" value="InterPro"/>
</dbReference>
<evidence type="ECO:0000256" key="4">
    <source>
        <dbReference type="ARBA" id="ARBA00023002"/>
    </source>
</evidence>
<evidence type="ECO:0000256" key="7">
    <source>
        <dbReference type="PIRSR" id="PIRSR602401-1"/>
    </source>
</evidence>
<dbReference type="Pfam" id="PF00067">
    <property type="entry name" value="p450"/>
    <property type="match status" value="1"/>
</dbReference>
<comment type="similarity">
    <text evidence="2 8">Belongs to the cytochrome P450 family.</text>
</comment>
<keyword evidence="5 7" id="KW-0408">Iron</keyword>
<dbReference type="InterPro" id="IPR017972">
    <property type="entry name" value="Cyt_P450_CS"/>
</dbReference>
<evidence type="ECO:0000313" key="9">
    <source>
        <dbReference type="EMBL" id="KNG81347.1"/>
    </source>
</evidence>
<protein>
    <submittedName>
        <fullName evidence="9">Cytochrome P450</fullName>
    </submittedName>
</protein>
<dbReference type="GO" id="GO:0016705">
    <property type="term" value="F:oxidoreductase activity, acting on paired donors, with incorporation or reduction of molecular oxygen"/>
    <property type="evidence" value="ECO:0007669"/>
    <property type="project" value="InterPro"/>
</dbReference>
<gene>
    <name evidence="9" type="ORF">ANOM_010343</name>
</gene>